<keyword evidence="4 7" id="KW-0863">Zinc-finger</keyword>
<dbReference type="Proteomes" id="UP000053841">
    <property type="component" value="Unassembled WGS sequence"/>
</dbReference>
<dbReference type="SMART" id="SM00355">
    <property type="entry name" value="ZnF_C2H2"/>
    <property type="match status" value="2"/>
</dbReference>
<keyword evidence="6" id="KW-0539">Nucleus</keyword>
<dbReference type="InterPro" id="IPR051059">
    <property type="entry name" value="VerF-like"/>
</dbReference>
<feature type="compositionally biased region" description="Pro residues" evidence="8">
    <location>
        <begin position="76"/>
        <end position="86"/>
    </location>
</feature>
<dbReference type="PROSITE" id="PS50157">
    <property type="entry name" value="ZINC_FINGER_C2H2_2"/>
    <property type="match status" value="2"/>
</dbReference>
<feature type="region of interest" description="Disordered" evidence="8">
    <location>
        <begin position="348"/>
        <end position="430"/>
    </location>
</feature>
<dbReference type="eggNOG" id="KOG1721">
    <property type="taxonomic scope" value="Eukaryota"/>
</dbReference>
<protein>
    <recommendedName>
        <fullName evidence="9">C2H2-type domain-containing protein</fullName>
    </recommendedName>
</protein>
<feature type="region of interest" description="Disordered" evidence="8">
    <location>
        <begin position="1"/>
        <end position="91"/>
    </location>
</feature>
<evidence type="ECO:0000313" key="10">
    <source>
        <dbReference type="EMBL" id="EUC27609.1"/>
    </source>
</evidence>
<dbReference type="SUPFAM" id="SSF57667">
    <property type="entry name" value="beta-beta-alpha zinc fingers"/>
    <property type="match status" value="1"/>
</dbReference>
<gene>
    <name evidence="10" type="ORF">COCCADRAFT_111253</name>
</gene>
<dbReference type="InterPro" id="IPR036236">
    <property type="entry name" value="Znf_C2H2_sf"/>
</dbReference>
<feature type="domain" description="C2H2-type" evidence="9">
    <location>
        <begin position="210"/>
        <end position="240"/>
    </location>
</feature>
<dbReference type="InterPro" id="IPR013087">
    <property type="entry name" value="Znf_C2H2_type"/>
</dbReference>
<feature type="compositionally biased region" description="Polar residues" evidence="8">
    <location>
        <begin position="17"/>
        <end position="30"/>
    </location>
</feature>
<evidence type="ECO:0000256" key="8">
    <source>
        <dbReference type="SAM" id="MobiDB-lite"/>
    </source>
</evidence>
<dbReference type="PANTHER" id="PTHR40626:SF12">
    <property type="entry name" value="RFEC"/>
    <property type="match status" value="1"/>
</dbReference>
<organism evidence="10 11">
    <name type="scientific">Cochliobolus carbonum (strain 26-R-13)</name>
    <name type="common">Maize leaf spot fungus</name>
    <name type="synonym">Bipolaris zeicola</name>
    <dbReference type="NCBI Taxonomy" id="930089"/>
    <lineage>
        <taxon>Eukaryota</taxon>
        <taxon>Fungi</taxon>
        <taxon>Dikarya</taxon>
        <taxon>Ascomycota</taxon>
        <taxon>Pezizomycotina</taxon>
        <taxon>Dothideomycetes</taxon>
        <taxon>Pleosporomycetidae</taxon>
        <taxon>Pleosporales</taxon>
        <taxon>Pleosporineae</taxon>
        <taxon>Pleosporaceae</taxon>
        <taxon>Bipolaris</taxon>
    </lineage>
</organism>
<keyword evidence="11" id="KW-1185">Reference proteome</keyword>
<dbReference type="Pfam" id="PF04082">
    <property type="entry name" value="Fungal_trans"/>
    <property type="match status" value="1"/>
</dbReference>
<dbReference type="GO" id="GO:0000785">
    <property type="term" value="C:chromatin"/>
    <property type="evidence" value="ECO:0007669"/>
    <property type="project" value="TreeGrafter"/>
</dbReference>
<dbReference type="CDD" id="cd12148">
    <property type="entry name" value="fungal_TF_MHR"/>
    <property type="match status" value="1"/>
</dbReference>
<evidence type="ECO:0000256" key="6">
    <source>
        <dbReference type="ARBA" id="ARBA00023242"/>
    </source>
</evidence>
<dbReference type="GO" id="GO:0000981">
    <property type="term" value="F:DNA-binding transcription factor activity, RNA polymerase II-specific"/>
    <property type="evidence" value="ECO:0007669"/>
    <property type="project" value="InterPro"/>
</dbReference>
<name>W6XY15_COCC2</name>
<dbReference type="GO" id="GO:0005634">
    <property type="term" value="C:nucleus"/>
    <property type="evidence" value="ECO:0007669"/>
    <property type="project" value="UniProtKB-SubCell"/>
</dbReference>
<dbReference type="EMBL" id="KI964901">
    <property type="protein sequence ID" value="EUC27609.1"/>
    <property type="molecule type" value="Genomic_DNA"/>
</dbReference>
<evidence type="ECO:0000313" key="11">
    <source>
        <dbReference type="Proteomes" id="UP000053841"/>
    </source>
</evidence>
<accession>W6XY15</accession>
<dbReference type="OrthoDB" id="9439903at2759"/>
<dbReference type="PROSITE" id="PS00028">
    <property type="entry name" value="ZINC_FINGER_C2H2_1"/>
    <property type="match status" value="1"/>
</dbReference>
<reference evidence="10 11" key="1">
    <citation type="journal article" date="2013" name="PLoS Genet.">
        <title>Comparative genome structure, secondary metabolite, and effector coding capacity across Cochliobolus pathogens.</title>
        <authorList>
            <person name="Condon B.J."/>
            <person name="Leng Y."/>
            <person name="Wu D."/>
            <person name="Bushley K.E."/>
            <person name="Ohm R.A."/>
            <person name="Otillar R."/>
            <person name="Martin J."/>
            <person name="Schackwitz W."/>
            <person name="Grimwood J."/>
            <person name="MohdZainudin N."/>
            <person name="Xue C."/>
            <person name="Wang R."/>
            <person name="Manning V.A."/>
            <person name="Dhillon B."/>
            <person name="Tu Z.J."/>
            <person name="Steffenson B.J."/>
            <person name="Salamov A."/>
            <person name="Sun H."/>
            <person name="Lowry S."/>
            <person name="LaButti K."/>
            <person name="Han J."/>
            <person name="Copeland A."/>
            <person name="Lindquist E."/>
            <person name="Barry K."/>
            <person name="Schmutz J."/>
            <person name="Baker S.E."/>
            <person name="Ciuffetti L.M."/>
            <person name="Grigoriev I.V."/>
            <person name="Zhong S."/>
            <person name="Turgeon B.G."/>
        </authorList>
    </citation>
    <scope>NUCLEOTIDE SEQUENCE [LARGE SCALE GENOMIC DNA]</scope>
    <source>
        <strain evidence="10 11">26-R-13</strain>
    </source>
</reference>
<evidence type="ECO:0000256" key="5">
    <source>
        <dbReference type="ARBA" id="ARBA00022833"/>
    </source>
</evidence>
<keyword evidence="3" id="KW-0677">Repeat</keyword>
<evidence type="ECO:0000256" key="3">
    <source>
        <dbReference type="ARBA" id="ARBA00022737"/>
    </source>
</evidence>
<dbReference type="InterPro" id="IPR007219">
    <property type="entry name" value="XnlR_reg_dom"/>
</dbReference>
<dbReference type="GO" id="GO:0006351">
    <property type="term" value="P:DNA-templated transcription"/>
    <property type="evidence" value="ECO:0007669"/>
    <property type="project" value="InterPro"/>
</dbReference>
<keyword evidence="5" id="KW-0862">Zinc</keyword>
<dbReference type="GeneID" id="19144255"/>
<dbReference type="AlphaFoldDB" id="W6XY15"/>
<feature type="compositionally biased region" description="Polar residues" evidence="8">
    <location>
        <begin position="304"/>
        <end position="323"/>
    </location>
</feature>
<feature type="region of interest" description="Disordered" evidence="8">
    <location>
        <begin position="108"/>
        <end position="180"/>
    </location>
</feature>
<dbReference type="FunFam" id="3.30.160.60:FF:000100">
    <property type="entry name" value="Zinc finger 45-like"/>
    <property type="match status" value="1"/>
</dbReference>
<feature type="compositionally biased region" description="Low complexity" evidence="8">
    <location>
        <begin position="364"/>
        <end position="392"/>
    </location>
</feature>
<evidence type="ECO:0000256" key="4">
    <source>
        <dbReference type="ARBA" id="ARBA00022771"/>
    </source>
</evidence>
<dbReference type="PANTHER" id="PTHR40626">
    <property type="entry name" value="MIP31509P"/>
    <property type="match status" value="1"/>
</dbReference>
<dbReference type="GO" id="GO:0000978">
    <property type="term" value="F:RNA polymerase II cis-regulatory region sequence-specific DNA binding"/>
    <property type="evidence" value="ECO:0007669"/>
    <property type="project" value="InterPro"/>
</dbReference>
<feature type="domain" description="C2H2-type" evidence="9">
    <location>
        <begin position="182"/>
        <end position="209"/>
    </location>
</feature>
<dbReference type="HOGENOM" id="CLU_014245_1_0_1"/>
<feature type="compositionally biased region" description="Polar residues" evidence="8">
    <location>
        <begin position="63"/>
        <end position="73"/>
    </location>
</feature>
<dbReference type="KEGG" id="bze:COCCADRAFT_111253"/>
<evidence type="ECO:0000256" key="7">
    <source>
        <dbReference type="PROSITE-ProRule" id="PRU00042"/>
    </source>
</evidence>
<evidence type="ECO:0000256" key="2">
    <source>
        <dbReference type="ARBA" id="ARBA00022723"/>
    </source>
</evidence>
<dbReference type="GO" id="GO:0008270">
    <property type="term" value="F:zinc ion binding"/>
    <property type="evidence" value="ECO:0007669"/>
    <property type="project" value="UniProtKB-KW"/>
</dbReference>
<feature type="region of interest" description="Disordered" evidence="8">
    <location>
        <begin position="237"/>
        <end position="263"/>
    </location>
</feature>
<evidence type="ECO:0000256" key="1">
    <source>
        <dbReference type="ARBA" id="ARBA00004123"/>
    </source>
</evidence>
<feature type="compositionally biased region" description="Low complexity" evidence="8">
    <location>
        <begin position="146"/>
        <end position="155"/>
    </location>
</feature>
<proteinExistence type="predicted"/>
<dbReference type="RefSeq" id="XP_007718085.1">
    <property type="nucleotide sequence ID" value="XM_007719895.1"/>
</dbReference>
<comment type="subcellular location">
    <subcellularLocation>
        <location evidence="1">Nucleus</location>
    </subcellularLocation>
</comment>
<keyword evidence="2" id="KW-0479">Metal-binding</keyword>
<sequence>MDSTDRFRQSGLGNYPSIGQQFNGSQNQLPTLPPLQSGGSQYAPPMYGHNSNPHTPQPPHTPVTSAPNGTSTMPPLQHPPLRPLQPTPTSYLPMSSAYSQAPMLSTASAHTNGHQLGPSPGMGLGHTSMYAHPPVLPNQEPEPVHVVGQQGRRGVLPTHPGRPAPAAGKTPTTATKNAEGKYECPHCNKTYLHLKHLKRHLLRHTGERPYQCHLCKDTFSRSDILKRHFQKCSIRRGNPTGANHLQHAQQHLQKNRQPTGADQNSYLNHIGPNAMSYADAGGYSMGLPQMPAMTGNGFGDNLPSLANHQSMSARTSRSNSLMRPSSGVEDSAHRRSMSAMDFANARMNFNDYRPDGVPNGYPPQQQQQQAQQQQQQQAQQQQAQQQQQQQQQPPTNGSDPNGHYSYEQASTNGSMAQNGMTVKSEGTDPASYGVSTLPNVDGITNGQDGSLWRNGSFNGDMNNSSTADDTPNESLFGFYSHVPGLVDSSPTLDGWFIGHTTSDPVHNLATSLVNFCSPNASLLSNQHSTEAYTHERLQTILTGDNVKEFLHEYRHYQAHFPLIHVPTFDPFTAWPGLVLTMCCIGAVYSDKMSPSDVRWFMERVREIVLRSSQVYELAQAHQMADLDNQLTSTTEEIQALVLLHSQFLWHGSQQQRQQARDEVRAVANVTRCAALFQPLPPDNLNASALHQPGPVTGEEVDSWSWSLWIENEKRARLTAYIYLIDASATIFFNSQPRFDPKSITVPLPADDVAWEAKTSEDCASALGLRGQAAQAFNESGSRRAKQLALSEALSVLNGTCPGKFPERATNVFGKFILIHAIHTQIYDIQRQLIQRMSSSGASTPQSQSGNAAAPVNGVNEQVQNQLRSTVGALNLWKTCWDKDLAIQFTHRQRRRGFCRDGIHFYFLAQAFLRQSRPEDWATSADVRCRHVFHLLKQIRPYVASDSAQKGIEIGSMTEIADDYAIADLTLNMRNLFTPLDEV</sequence>
<feature type="compositionally biased region" description="Low complexity" evidence="8">
    <location>
        <begin position="164"/>
        <end position="176"/>
    </location>
</feature>
<feature type="compositionally biased region" description="Polar residues" evidence="8">
    <location>
        <begin position="407"/>
        <end position="421"/>
    </location>
</feature>
<dbReference type="Gene3D" id="3.30.160.60">
    <property type="entry name" value="Classic Zinc Finger"/>
    <property type="match status" value="2"/>
</dbReference>
<feature type="region of interest" description="Disordered" evidence="8">
    <location>
        <begin position="298"/>
        <end position="335"/>
    </location>
</feature>
<evidence type="ECO:0000259" key="9">
    <source>
        <dbReference type="PROSITE" id="PS50157"/>
    </source>
</evidence>